<organism evidence="1">
    <name type="scientific">uncultured Caudovirales phage</name>
    <dbReference type="NCBI Taxonomy" id="2100421"/>
    <lineage>
        <taxon>Viruses</taxon>
        <taxon>Duplodnaviria</taxon>
        <taxon>Heunggongvirae</taxon>
        <taxon>Uroviricota</taxon>
        <taxon>Caudoviricetes</taxon>
        <taxon>Peduoviridae</taxon>
        <taxon>Maltschvirus</taxon>
        <taxon>Maltschvirus maltsch</taxon>
    </lineage>
</organism>
<reference evidence="1" key="1">
    <citation type="submission" date="2020-04" db="EMBL/GenBank/DDBJ databases">
        <authorList>
            <person name="Chiriac C."/>
            <person name="Salcher M."/>
            <person name="Ghai R."/>
            <person name="Kavagutti S V."/>
        </authorList>
    </citation>
    <scope>NUCLEOTIDE SEQUENCE</scope>
</reference>
<sequence>MIEFNEPLRYNDCTVRSKEMKMTENELKAMWSEQNYERRANGMGTVSYANWKRQQAARAEFFNKIKEAK</sequence>
<proteinExistence type="predicted"/>
<dbReference type="EMBL" id="LR796178">
    <property type="protein sequence ID" value="CAB4124217.1"/>
    <property type="molecule type" value="Genomic_DNA"/>
</dbReference>
<name>A0A6J5KTK2_9CAUD</name>
<evidence type="ECO:0000313" key="1">
    <source>
        <dbReference type="EMBL" id="CAB4124217.1"/>
    </source>
</evidence>
<protein>
    <submittedName>
        <fullName evidence="1">Uncharacterized protein</fullName>
    </submittedName>
</protein>
<accession>A0A6J5KTK2</accession>
<gene>
    <name evidence="1" type="ORF">UFOVP49_65</name>
</gene>